<evidence type="ECO:0000313" key="6">
    <source>
        <dbReference type="EMBL" id="KAB1886223.1"/>
    </source>
</evidence>
<keyword evidence="2 4" id="KW-0238">DNA-binding</keyword>
<keyword evidence="3" id="KW-0804">Transcription</keyword>
<dbReference type="Gene3D" id="1.10.10.60">
    <property type="entry name" value="Homeodomain-like"/>
    <property type="match status" value="1"/>
</dbReference>
<gene>
    <name evidence="6" type="ORF">F6W70_01820</name>
</gene>
<sequence>MSAVTKKDQPPKRARLDRDLIVEAGLELSGAPGVTTISVRDLGSRLGADPTAIYRHFQSKDALMGALLDELNGRAAASVQTPLERWDERLRELSLATLDLFTRHPAIGAEAMTLTTHGPGELAAIELMLDAFQRCGLDGEELVRHYALLAAHVLSLAAGIARARAENTSDDDGDSWLDTPLLADPRRFPLIAQHSLLLSELQDRDLFLSGVDLIIDSARRTAAA</sequence>
<dbReference type="InterPro" id="IPR036271">
    <property type="entry name" value="Tet_transcr_reg_TetR-rel_C_sf"/>
</dbReference>
<proteinExistence type="predicted"/>
<dbReference type="GO" id="GO:0045892">
    <property type="term" value="P:negative regulation of DNA-templated transcription"/>
    <property type="evidence" value="ECO:0007669"/>
    <property type="project" value="InterPro"/>
</dbReference>
<dbReference type="Pfam" id="PF02909">
    <property type="entry name" value="TetR_C_1"/>
    <property type="match status" value="1"/>
</dbReference>
<evidence type="ECO:0000256" key="1">
    <source>
        <dbReference type="ARBA" id="ARBA00023015"/>
    </source>
</evidence>
<dbReference type="SUPFAM" id="SSF46689">
    <property type="entry name" value="Homeodomain-like"/>
    <property type="match status" value="1"/>
</dbReference>
<evidence type="ECO:0000256" key="3">
    <source>
        <dbReference type="ARBA" id="ARBA00023163"/>
    </source>
</evidence>
<dbReference type="PANTHER" id="PTHR30055:SF151">
    <property type="entry name" value="TRANSCRIPTIONAL REGULATORY PROTEIN"/>
    <property type="match status" value="1"/>
</dbReference>
<dbReference type="PROSITE" id="PS50977">
    <property type="entry name" value="HTH_TETR_2"/>
    <property type="match status" value="1"/>
</dbReference>
<organism evidence="6 7">
    <name type="scientific">Microbacterium maritypicum</name>
    <name type="common">Microbacterium liquefaciens</name>
    <dbReference type="NCBI Taxonomy" id="33918"/>
    <lineage>
        <taxon>Bacteria</taxon>
        <taxon>Bacillati</taxon>
        <taxon>Actinomycetota</taxon>
        <taxon>Actinomycetes</taxon>
        <taxon>Micrococcales</taxon>
        <taxon>Microbacteriaceae</taxon>
        <taxon>Microbacterium</taxon>
    </lineage>
</organism>
<evidence type="ECO:0000313" key="7">
    <source>
        <dbReference type="Proteomes" id="UP000436027"/>
    </source>
</evidence>
<dbReference type="AlphaFoldDB" id="A0AAD3ZZ86"/>
<dbReference type="RefSeq" id="WP_055866024.1">
    <property type="nucleotide sequence ID" value="NZ_BAAAIN010000002.1"/>
</dbReference>
<feature type="DNA-binding region" description="H-T-H motif" evidence="4">
    <location>
        <begin position="38"/>
        <end position="57"/>
    </location>
</feature>
<evidence type="ECO:0000256" key="4">
    <source>
        <dbReference type="PROSITE-ProRule" id="PRU00335"/>
    </source>
</evidence>
<dbReference type="InterPro" id="IPR004111">
    <property type="entry name" value="Repressor_TetR_C"/>
</dbReference>
<reference evidence="6 7" key="1">
    <citation type="submission" date="2019-09" db="EMBL/GenBank/DDBJ databases">
        <title>Whole genome sequencing of Microbacterium maritypicum.</title>
        <authorList>
            <person name="Lenchi N."/>
        </authorList>
    </citation>
    <scope>NUCLEOTIDE SEQUENCE [LARGE SCALE GENOMIC DNA]</scope>
    <source>
        <strain evidence="6 7">DSM 12512</strain>
    </source>
</reference>
<dbReference type="InterPro" id="IPR009057">
    <property type="entry name" value="Homeodomain-like_sf"/>
</dbReference>
<dbReference type="InterPro" id="IPR001647">
    <property type="entry name" value="HTH_TetR"/>
</dbReference>
<dbReference type="PANTHER" id="PTHR30055">
    <property type="entry name" value="HTH-TYPE TRANSCRIPTIONAL REGULATOR RUTR"/>
    <property type="match status" value="1"/>
</dbReference>
<evidence type="ECO:0000259" key="5">
    <source>
        <dbReference type="PROSITE" id="PS50977"/>
    </source>
</evidence>
<dbReference type="InterPro" id="IPR050109">
    <property type="entry name" value="HTH-type_TetR-like_transc_reg"/>
</dbReference>
<keyword evidence="1" id="KW-0805">Transcription regulation</keyword>
<comment type="caution">
    <text evidence="6">The sequence shown here is derived from an EMBL/GenBank/DDBJ whole genome shotgun (WGS) entry which is preliminary data.</text>
</comment>
<dbReference type="Pfam" id="PF00440">
    <property type="entry name" value="TetR_N"/>
    <property type="match status" value="1"/>
</dbReference>
<dbReference type="Gene3D" id="1.10.357.10">
    <property type="entry name" value="Tetracycline Repressor, domain 2"/>
    <property type="match status" value="1"/>
</dbReference>
<protein>
    <submittedName>
        <fullName evidence="6">TetR/AcrR family transcriptional regulator</fullName>
    </submittedName>
</protein>
<feature type="domain" description="HTH tetR-type" evidence="5">
    <location>
        <begin position="15"/>
        <end position="75"/>
    </location>
</feature>
<dbReference type="GO" id="GO:0000976">
    <property type="term" value="F:transcription cis-regulatory region binding"/>
    <property type="evidence" value="ECO:0007669"/>
    <property type="project" value="TreeGrafter"/>
</dbReference>
<dbReference type="EMBL" id="WAAQ01000001">
    <property type="protein sequence ID" value="KAB1886223.1"/>
    <property type="molecule type" value="Genomic_DNA"/>
</dbReference>
<dbReference type="GO" id="GO:0003700">
    <property type="term" value="F:DNA-binding transcription factor activity"/>
    <property type="evidence" value="ECO:0007669"/>
    <property type="project" value="TreeGrafter"/>
</dbReference>
<dbReference type="SUPFAM" id="SSF48498">
    <property type="entry name" value="Tetracyclin repressor-like, C-terminal domain"/>
    <property type="match status" value="1"/>
</dbReference>
<name>A0AAD3ZZ86_MICMQ</name>
<evidence type="ECO:0000256" key="2">
    <source>
        <dbReference type="ARBA" id="ARBA00023125"/>
    </source>
</evidence>
<dbReference type="Proteomes" id="UP000436027">
    <property type="component" value="Unassembled WGS sequence"/>
</dbReference>
<accession>A0AAD3ZZ86</accession>